<evidence type="ECO:0000259" key="16">
    <source>
        <dbReference type="Pfam" id="PF22461"/>
    </source>
</evidence>
<dbReference type="PANTHER" id="PTHR33619:SF3">
    <property type="entry name" value="POLYSACCHARIDE EXPORT PROTEIN GFCE-RELATED"/>
    <property type="match status" value="1"/>
</dbReference>
<evidence type="ECO:0000259" key="15">
    <source>
        <dbReference type="Pfam" id="PF02563"/>
    </source>
</evidence>
<dbReference type="Gene3D" id="3.30.1950.10">
    <property type="entry name" value="wza like domain"/>
    <property type="match status" value="1"/>
</dbReference>
<dbReference type="InterPro" id="IPR049712">
    <property type="entry name" value="Poly_export"/>
</dbReference>
<accession>A0A512BD83</accession>
<evidence type="ECO:0000256" key="1">
    <source>
        <dbReference type="ARBA" id="ARBA00004571"/>
    </source>
</evidence>
<dbReference type="GO" id="GO:0009279">
    <property type="term" value="C:cell outer membrane"/>
    <property type="evidence" value="ECO:0007669"/>
    <property type="project" value="UniProtKB-SubCell"/>
</dbReference>
<evidence type="ECO:0000256" key="2">
    <source>
        <dbReference type="ARBA" id="ARBA00009450"/>
    </source>
</evidence>
<keyword evidence="8" id="KW-0625">Polysaccharide transport</keyword>
<evidence type="ECO:0000256" key="6">
    <source>
        <dbReference type="ARBA" id="ARBA00022692"/>
    </source>
</evidence>
<evidence type="ECO:0000313" key="18">
    <source>
        <dbReference type="Proteomes" id="UP000321513"/>
    </source>
</evidence>
<comment type="subcellular location">
    <subcellularLocation>
        <location evidence="1">Cell outer membrane</location>
        <topology evidence="1">Multi-pass membrane protein</topology>
    </subcellularLocation>
</comment>
<gene>
    <name evidence="17" type="ORF">SAE01_24180</name>
</gene>
<keyword evidence="3" id="KW-0813">Transport</keyword>
<organism evidence="17 18">
    <name type="scientific">Segetibacter aerophilus</name>
    <dbReference type="NCBI Taxonomy" id="670293"/>
    <lineage>
        <taxon>Bacteria</taxon>
        <taxon>Pseudomonadati</taxon>
        <taxon>Bacteroidota</taxon>
        <taxon>Chitinophagia</taxon>
        <taxon>Chitinophagales</taxon>
        <taxon>Chitinophagaceae</taxon>
        <taxon>Segetibacter</taxon>
    </lineage>
</organism>
<evidence type="ECO:0000256" key="11">
    <source>
        <dbReference type="ARBA" id="ARBA00023136"/>
    </source>
</evidence>
<reference evidence="17 18" key="1">
    <citation type="submission" date="2019-07" db="EMBL/GenBank/DDBJ databases">
        <title>Whole genome shotgun sequence of Segetibacter aerophilus NBRC 106135.</title>
        <authorList>
            <person name="Hosoyama A."/>
            <person name="Uohara A."/>
            <person name="Ohji S."/>
            <person name="Ichikawa N."/>
        </authorList>
    </citation>
    <scope>NUCLEOTIDE SEQUENCE [LARGE SCALE GENOMIC DNA]</scope>
    <source>
        <strain evidence="17 18">NBRC 106135</strain>
    </source>
</reference>
<dbReference type="AlphaFoldDB" id="A0A512BD83"/>
<name>A0A512BD83_9BACT</name>
<keyword evidence="7" id="KW-0732">Signal</keyword>
<keyword evidence="4" id="KW-1134">Transmembrane beta strand</keyword>
<protein>
    <recommendedName>
        <fullName evidence="19">Polysaccharide export outer membrane protein</fullName>
    </recommendedName>
</protein>
<evidence type="ECO:0000256" key="14">
    <source>
        <dbReference type="ARBA" id="ARBA00023288"/>
    </source>
</evidence>
<evidence type="ECO:0000256" key="3">
    <source>
        <dbReference type="ARBA" id="ARBA00022448"/>
    </source>
</evidence>
<dbReference type="PANTHER" id="PTHR33619">
    <property type="entry name" value="POLYSACCHARIDE EXPORT PROTEIN GFCE-RELATED"/>
    <property type="match status" value="1"/>
</dbReference>
<keyword evidence="11" id="KW-0472">Membrane</keyword>
<proteinExistence type="inferred from homology"/>
<evidence type="ECO:0000256" key="7">
    <source>
        <dbReference type="ARBA" id="ARBA00022729"/>
    </source>
</evidence>
<feature type="domain" description="SLBB" evidence="16">
    <location>
        <begin position="159"/>
        <end position="238"/>
    </location>
</feature>
<feature type="domain" description="Polysaccharide export protein N-terminal" evidence="15">
    <location>
        <begin position="62"/>
        <end position="155"/>
    </location>
</feature>
<dbReference type="GO" id="GO:0046930">
    <property type="term" value="C:pore complex"/>
    <property type="evidence" value="ECO:0007669"/>
    <property type="project" value="UniProtKB-KW"/>
</dbReference>
<keyword evidence="12" id="KW-0564">Palmitate</keyword>
<dbReference type="GO" id="GO:0015159">
    <property type="term" value="F:polysaccharide transmembrane transporter activity"/>
    <property type="evidence" value="ECO:0007669"/>
    <property type="project" value="InterPro"/>
</dbReference>
<keyword evidence="14" id="KW-0449">Lipoprotein</keyword>
<keyword evidence="18" id="KW-1185">Reference proteome</keyword>
<dbReference type="EMBL" id="BJYT01000008">
    <property type="protein sequence ID" value="GEO09922.1"/>
    <property type="molecule type" value="Genomic_DNA"/>
</dbReference>
<keyword evidence="5" id="KW-0762">Sugar transport</keyword>
<keyword evidence="9" id="KW-0406">Ion transport</keyword>
<dbReference type="GO" id="GO:0006811">
    <property type="term" value="P:monoatomic ion transport"/>
    <property type="evidence" value="ECO:0007669"/>
    <property type="project" value="UniProtKB-KW"/>
</dbReference>
<evidence type="ECO:0000256" key="12">
    <source>
        <dbReference type="ARBA" id="ARBA00023139"/>
    </source>
</evidence>
<evidence type="ECO:0000313" key="17">
    <source>
        <dbReference type="EMBL" id="GEO09922.1"/>
    </source>
</evidence>
<dbReference type="Pfam" id="PF22461">
    <property type="entry name" value="SLBB_2"/>
    <property type="match status" value="1"/>
</dbReference>
<dbReference type="InterPro" id="IPR003715">
    <property type="entry name" value="Poly_export_N"/>
</dbReference>
<comment type="caution">
    <text evidence="17">The sequence shown here is derived from an EMBL/GenBank/DDBJ whole genome shotgun (WGS) entry which is preliminary data.</text>
</comment>
<dbReference type="Proteomes" id="UP000321513">
    <property type="component" value="Unassembled WGS sequence"/>
</dbReference>
<evidence type="ECO:0000256" key="4">
    <source>
        <dbReference type="ARBA" id="ARBA00022452"/>
    </source>
</evidence>
<dbReference type="GO" id="GO:0015288">
    <property type="term" value="F:porin activity"/>
    <property type="evidence" value="ECO:0007669"/>
    <property type="project" value="UniProtKB-KW"/>
</dbReference>
<evidence type="ECO:0000256" key="8">
    <source>
        <dbReference type="ARBA" id="ARBA00023047"/>
    </source>
</evidence>
<evidence type="ECO:0000256" key="9">
    <source>
        <dbReference type="ARBA" id="ARBA00023065"/>
    </source>
</evidence>
<sequence>MIKSPRGGQFIAATNLKGKFSCLTGVLLFICLYGTSCIPSKNLKYFNNLSDSQVVRLPKLEKPQARIMPEDILDIRIAGANEATAALFNTYSSTTNAASSSTNANTGYLVDNQGDVEFPIMGKIHAAGLSREEFRDRLKERVSKYLKDPLISVKFTNFRFSVLGEVKAPGSFLVQQERVTVLEALGLSGDMTTYSRRNNVRIIRDSSGNREVGQLDFTDKAIFTSKYYYLQRNDIVYVEAEKSKSQFEDFSRVSSIVATLASIIALTITILR</sequence>
<evidence type="ECO:0000256" key="10">
    <source>
        <dbReference type="ARBA" id="ARBA00023114"/>
    </source>
</evidence>
<comment type="similarity">
    <text evidence="2">Belongs to the BexD/CtrA/VexA family.</text>
</comment>
<dbReference type="Gene3D" id="3.10.560.10">
    <property type="entry name" value="Outer membrane lipoprotein wza domain like"/>
    <property type="match status" value="1"/>
</dbReference>
<dbReference type="InterPro" id="IPR054765">
    <property type="entry name" value="SLBB_dom"/>
</dbReference>
<dbReference type="Pfam" id="PF02563">
    <property type="entry name" value="Poly_export"/>
    <property type="match status" value="1"/>
</dbReference>
<keyword evidence="6" id="KW-0812">Transmembrane</keyword>
<dbReference type="RefSeq" id="WP_147204035.1">
    <property type="nucleotide sequence ID" value="NZ_BJYT01000008.1"/>
</dbReference>
<keyword evidence="13" id="KW-0998">Cell outer membrane</keyword>
<evidence type="ECO:0000256" key="13">
    <source>
        <dbReference type="ARBA" id="ARBA00023237"/>
    </source>
</evidence>
<keyword evidence="10" id="KW-0626">Porin</keyword>
<dbReference type="OrthoDB" id="937431at2"/>
<evidence type="ECO:0000256" key="5">
    <source>
        <dbReference type="ARBA" id="ARBA00022597"/>
    </source>
</evidence>
<evidence type="ECO:0008006" key="19">
    <source>
        <dbReference type="Google" id="ProtNLM"/>
    </source>
</evidence>